<keyword evidence="2" id="KW-0732">Signal</keyword>
<feature type="signal peptide" evidence="2">
    <location>
        <begin position="1"/>
        <end position="26"/>
    </location>
</feature>
<feature type="chain" id="PRO_5040917222" evidence="2">
    <location>
        <begin position="27"/>
        <end position="297"/>
    </location>
</feature>
<name>A0A9X1Y5H3_9PROT</name>
<evidence type="ECO:0000313" key="5">
    <source>
        <dbReference type="Proteomes" id="UP001139516"/>
    </source>
</evidence>
<dbReference type="SUPFAM" id="SSF54001">
    <property type="entry name" value="Cysteine proteinases"/>
    <property type="match status" value="1"/>
</dbReference>
<dbReference type="Proteomes" id="UP001139516">
    <property type="component" value="Unassembled WGS sequence"/>
</dbReference>
<sequence length="297" mass="31206">MRVTLRTTMLATVCGCMAMASLPAEARSDRTASRHGAPQASAARHATPQASAARAGRVNWGLGQGAGQSRQAGLMPGFRYVAFGSTALASTATTADDAGSVYSGRRYSRFGGISCVPYARQITGMAISGNAHAWWGNAAGTYARGQRPEPGSVLSFRSSGGMRLGHVGVVERVVGPREILLDHANWTSRGAISRGVSVVDVSERNDWTAVRVQIGNRDDFGRVYPTNGFIYNRPDNGVLLANTPAAGGMSLASAHAATPVVMARGRYATRFEEVAEAPPLLLRNTGVSVVSQAGSRR</sequence>
<evidence type="ECO:0000256" key="2">
    <source>
        <dbReference type="SAM" id="SignalP"/>
    </source>
</evidence>
<dbReference type="AlphaFoldDB" id="A0A9X1Y5H3"/>
<proteinExistence type="predicted"/>
<dbReference type="PROSITE" id="PS50911">
    <property type="entry name" value="CHAP"/>
    <property type="match status" value="1"/>
</dbReference>
<protein>
    <submittedName>
        <fullName evidence="4">CHAP domain-containing protein</fullName>
    </submittedName>
</protein>
<dbReference type="InterPro" id="IPR007921">
    <property type="entry name" value="CHAP_dom"/>
</dbReference>
<dbReference type="InterPro" id="IPR038765">
    <property type="entry name" value="Papain-like_cys_pep_sf"/>
</dbReference>
<dbReference type="RefSeq" id="WP_248665598.1">
    <property type="nucleotide sequence ID" value="NZ_JALPRX010000010.1"/>
</dbReference>
<evidence type="ECO:0000256" key="1">
    <source>
        <dbReference type="SAM" id="MobiDB-lite"/>
    </source>
</evidence>
<reference evidence="4" key="1">
    <citation type="submission" date="2022-04" db="EMBL/GenBank/DDBJ databases">
        <title>Roseomonas acroporae sp. nov., isolated from coral Acropora digitifera.</title>
        <authorList>
            <person name="Sun H."/>
        </authorList>
    </citation>
    <scope>NUCLEOTIDE SEQUENCE</scope>
    <source>
        <strain evidence="4">NAR14</strain>
    </source>
</reference>
<evidence type="ECO:0000259" key="3">
    <source>
        <dbReference type="PROSITE" id="PS50911"/>
    </source>
</evidence>
<feature type="domain" description="Peptidase C51" evidence="3">
    <location>
        <begin position="90"/>
        <end position="211"/>
    </location>
</feature>
<organism evidence="4 5">
    <name type="scientific">Roseomonas acroporae</name>
    <dbReference type="NCBI Taxonomy" id="2937791"/>
    <lineage>
        <taxon>Bacteria</taxon>
        <taxon>Pseudomonadati</taxon>
        <taxon>Pseudomonadota</taxon>
        <taxon>Alphaproteobacteria</taxon>
        <taxon>Acetobacterales</taxon>
        <taxon>Roseomonadaceae</taxon>
        <taxon>Roseomonas</taxon>
    </lineage>
</organism>
<comment type="caution">
    <text evidence="4">The sequence shown here is derived from an EMBL/GenBank/DDBJ whole genome shotgun (WGS) entry which is preliminary data.</text>
</comment>
<gene>
    <name evidence="4" type="ORF">M0638_03630</name>
</gene>
<dbReference type="Gene3D" id="3.90.1720.10">
    <property type="entry name" value="endopeptidase domain like (from Nostoc punctiforme)"/>
    <property type="match status" value="1"/>
</dbReference>
<keyword evidence="5" id="KW-1185">Reference proteome</keyword>
<dbReference type="Pfam" id="PF05257">
    <property type="entry name" value="CHAP"/>
    <property type="match status" value="1"/>
</dbReference>
<accession>A0A9X1Y5H3</accession>
<evidence type="ECO:0000313" key="4">
    <source>
        <dbReference type="EMBL" id="MCK8783472.1"/>
    </source>
</evidence>
<dbReference type="EMBL" id="JALPRX010000010">
    <property type="protein sequence ID" value="MCK8783472.1"/>
    <property type="molecule type" value="Genomic_DNA"/>
</dbReference>
<feature type="region of interest" description="Disordered" evidence="1">
    <location>
        <begin position="27"/>
        <end position="54"/>
    </location>
</feature>